<dbReference type="InterPro" id="IPR036513">
    <property type="entry name" value="STAS_dom_sf"/>
</dbReference>
<dbReference type="PROSITE" id="PS50801">
    <property type="entry name" value="STAS"/>
    <property type="match status" value="1"/>
</dbReference>
<accession>A0ABP8NDH3</accession>
<proteinExistence type="predicted"/>
<reference evidence="4" key="1">
    <citation type="journal article" date="2019" name="Int. J. Syst. Evol. Microbiol.">
        <title>The Global Catalogue of Microorganisms (GCM) 10K type strain sequencing project: providing services to taxonomists for standard genome sequencing and annotation.</title>
        <authorList>
            <consortium name="The Broad Institute Genomics Platform"/>
            <consortium name="The Broad Institute Genome Sequencing Center for Infectious Disease"/>
            <person name="Wu L."/>
            <person name="Ma J."/>
        </authorList>
    </citation>
    <scope>NUCLEOTIDE SEQUENCE [LARGE SCALE GENOMIC DNA]</scope>
    <source>
        <strain evidence="4">JCM 17927</strain>
    </source>
</reference>
<dbReference type="RefSeq" id="WP_345246652.1">
    <property type="nucleotide sequence ID" value="NZ_BAABHD010000074.1"/>
</dbReference>
<dbReference type="InterPro" id="IPR002645">
    <property type="entry name" value="STAS_dom"/>
</dbReference>
<dbReference type="PANTHER" id="PTHR33745">
    <property type="entry name" value="RSBT ANTAGONIST PROTEIN RSBS-RELATED"/>
    <property type="match status" value="1"/>
</dbReference>
<evidence type="ECO:0000313" key="4">
    <source>
        <dbReference type="Proteomes" id="UP001501175"/>
    </source>
</evidence>
<dbReference type="PANTHER" id="PTHR33745:SF3">
    <property type="entry name" value="RSBT CO-ANTAGONIST PROTEIN RSBRC"/>
    <property type="match status" value="1"/>
</dbReference>
<dbReference type="EMBL" id="BAABHD010000074">
    <property type="protein sequence ID" value="GAA4463487.1"/>
    <property type="molecule type" value="Genomic_DNA"/>
</dbReference>
<dbReference type="Proteomes" id="UP001501175">
    <property type="component" value="Unassembled WGS sequence"/>
</dbReference>
<dbReference type="SUPFAM" id="SSF52091">
    <property type="entry name" value="SpoIIaa-like"/>
    <property type="match status" value="1"/>
</dbReference>
<feature type="domain" description="STAS" evidence="2">
    <location>
        <begin position="159"/>
        <end position="270"/>
    </location>
</feature>
<protein>
    <submittedName>
        <fullName evidence="3">STAS domain-containing protein</fullName>
    </submittedName>
</protein>
<dbReference type="InterPro" id="IPR025751">
    <property type="entry name" value="RsbRD_N_dom"/>
</dbReference>
<evidence type="ECO:0000256" key="1">
    <source>
        <dbReference type="ARBA" id="ARBA00022553"/>
    </source>
</evidence>
<evidence type="ECO:0000259" key="2">
    <source>
        <dbReference type="PROSITE" id="PS50801"/>
    </source>
</evidence>
<evidence type="ECO:0000313" key="3">
    <source>
        <dbReference type="EMBL" id="GAA4463487.1"/>
    </source>
</evidence>
<organism evidence="3 4">
    <name type="scientific">Nibrella saemangeumensis</name>
    <dbReference type="NCBI Taxonomy" id="1084526"/>
    <lineage>
        <taxon>Bacteria</taxon>
        <taxon>Pseudomonadati</taxon>
        <taxon>Bacteroidota</taxon>
        <taxon>Cytophagia</taxon>
        <taxon>Cytophagales</taxon>
        <taxon>Spirosomataceae</taxon>
        <taxon>Nibrella</taxon>
    </lineage>
</organism>
<keyword evidence="4" id="KW-1185">Reference proteome</keyword>
<dbReference type="InterPro" id="IPR051932">
    <property type="entry name" value="Bact_StressResp_Reg"/>
</dbReference>
<name>A0ABP8NDH3_9BACT</name>
<keyword evidence="1" id="KW-0597">Phosphoprotein</keyword>
<comment type="caution">
    <text evidence="3">The sequence shown here is derived from an EMBL/GenBank/DDBJ whole genome shotgun (WGS) entry which is preliminary data.</text>
</comment>
<dbReference type="CDD" id="cd07041">
    <property type="entry name" value="STAS_RsbR_RsbS_like"/>
    <property type="match status" value="1"/>
</dbReference>
<sequence>MANSVTGLIRSNKKDLLDIWIQKQLNSDSLRDDLMTNDELRAQSEDLIDGLSRTLTDENISNAESTDFDEVFEILSGISISRARQGFSPRETGQYIFSLKEAILELLQREMAADPRLLFDESVKVNRLLDNFGITTFETFIKGREELILRQTEEISDISTPVIQVWEGILALPIIGTLDSSRTQVVMENLLQKIVDTGSSIAILDISGVPAVDSLVAQHLMKTVSATRLMGADCIISGIRPEIAQTIVHLGIDLSNITTKASLASALKQAFSMHKLVVKRQEIEKKAL</sequence>
<gene>
    <name evidence="3" type="ORF">GCM10023189_41580</name>
</gene>
<dbReference type="Pfam" id="PF01740">
    <property type="entry name" value="STAS"/>
    <property type="match status" value="1"/>
</dbReference>
<dbReference type="Gene3D" id="3.30.750.24">
    <property type="entry name" value="STAS domain"/>
    <property type="match status" value="1"/>
</dbReference>
<dbReference type="Pfam" id="PF14361">
    <property type="entry name" value="RsbRD_N"/>
    <property type="match status" value="1"/>
</dbReference>